<dbReference type="InterPro" id="IPR039561">
    <property type="entry name" value="Peptidase_M15C"/>
</dbReference>
<gene>
    <name evidence="3" type="ORF">IAQ69_07400</name>
</gene>
<dbReference type="InterPro" id="IPR009045">
    <property type="entry name" value="Zn_M74/Hedgehog-like"/>
</dbReference>
<reference evidence="3 4" key="1">
    <citation type="submission" date="2020-08" db="EMBL/GenBank/DDBJ databases">
        <title>Emergence of ISAba1-mediated novel tet(X) in Acinetobacter variabilis from a chicken farm.</title>
        <authorList>
            <person name="Peng K."/>
            <person name="Li R."/>
        </authorList>
    </citation>
    <scope>NUCLEOTIDE SEQUENCE [LARGE SCALE GENOMIC DNA]</scope>
    <source>
        <strain evidence="3 4">XM9F202-2</strain>
    </source>
</reference>
<dbReference type="SUPFAM" id="SSF55166">
    <property type="entry name" value="Hedgehog/DD-peptidase"/>
    <property type="match status" value="1"/>
</dbReference>
<dbReference type="Gene3D" id="3.30.1380.10">
    <property type="match status" value="1"/>
</dbReference>
<dbReference type="RefSeq" id="WP_166135471.1">
    <property type="nucleotide sequence ID" value="NZ_CP060811.1"/>
</dbReference>
<sequence>MIFIIISSFILLSCILVLMQFYELRQYIQNSLIAWLPQTKKQFITIKQFIHQFKLAGSPDYLQSHWYLQQWWILIAGSILFISILMFSLTRPVSASMSEARYLQKVDPQIYALLEGQILTPPEEVDEALILEALQEDQYVHQPVISAQRFNSNIQDIHLNHYQDLNQADRKWHKMNPRFKQRLLMVFKIMQEQYGYELILLEGYRSPERQNSLATNSNITRAKGFQSYHQFGLAADIAFKRHGKVVISERDPWAMRGYQLYGQIAESVGLTWGGRWKSIQDYGHTEYRMPGLKKTPEMAYQLINESQLQTHAITSQP</sequence>
<evidence type="ECO:0000256" key="1">
    <source>
        <dbReference type="SAM" id="Phobius"/>
    </source>
</evidence>
<keyword evidence="1" id="KW-1133">Transmembrane helix</keyword>
<dbReference type="CDD" id="cd14845">
    <property type="entry name" value="L-Ala-D-Glu_peptidase_like"/>
    <property type="match status" value="1"/>
</dbReference>
<dbReference type="AlphaFoldDB" id="A0A7T7WKP3"/>
<name>A0A7T7WKP3_9GAMM</name>
<accession>A0A7T7WKP3</accession>
<dbReference type="Proteomes" id="UP000596079">
    <property type="component" value="Chromosome"/>
</dbReference>
<organism evidence="3 4">
    <name type="scientific">Acinetobacter variabilis</name>
    <dbReference type="NCBI Taxonomy" id="70346"/>
    <lineage>
        <taxon>Bacteria</taxon>
        <taxon>Pseudomonadati</taxon>
        <taxon>Pseudomonadota</taxon>
        <taxon>Gammaproteobacteria</taxon>
        <taxon>Moraxellales</taxon>
        <taxon>Moraxellaceae</taxon>
        <taxon>Acinetobacter</taxon>
    </lineage>
</organism>
<dbReference type="GO" id="GO:0008233">
    <property type="term" value="F:peptidase activity"/>
    <property type="evidence" value="ECO:0007669"/>
    <property type="project" value="InterPro"/>
</dbReference>
<evidence type="ECO:0000259" key="2">
    <source>
        <dbReference type="Pfam" id="PF13539"/>
    </source>
</evidence>
<feature type="domain" description="Peptidase M15C" evidence="2">
    <location>
        <begin position="221"/>
        <end position="287"/>
    </location>
</feature>
<proteinExistence type="predicted"/>
<feature type="transmembrane region" description="Helical" evidence="1">
    <location>
        <begin position="71"/>
        <end position="89"/>
    </location>
</feature>
<evidence type="ECO:0000313" key="3">
    <source>
        <dbReference type="EMBL" id="QQN89466.1"/>
    </source>
</evidence>
<keyword evidence="1" id="KW-0472">Membrane</keyword>
<protein>
    <submittedName>
        <fullName evidence="3">M15 family metallopeptidase</fullName>
    </submittedName>
</protein>
<dbReference type="EMBL" id="CP060811">
    <property type="protein sequence ID" value="QQN89466.1"/>
    <property type="molecule type" value="Genomic_DNA"/>
</dbReference>
<dbReference type="Pfam" id="PF13539">
    <property type="entry name" value="Peptidase_M15_4"/>
    <property type="match status" value="1"/>
</dbReference>
<evidence type="ECO:0000313" key="4">
    <source>
        <dbReference type="Proteomes" id="UP000596079"/>
    </source>
</evidence>
<keyword evidence="1" id="KW-0812">Transmembrane</keyword>